<name>A0A1V9XCP6_9ACAR</name>
<accession>A0A1V9XCP6</accession>
<feature type="compositionally biased region" description="Low complexity" evidence="1">
    <location>
        <begin position="1"/>
        <end position="10"/>
    </location>
</feature>
<sequence length="136" mass="14367">MSVSSTSSVENSDRQGKSAGQVGGQKPVQVVQKTVTKDKDGKKEEYVVYYYYYYDDDKKNETGKEQPVDSLDSFDSDNDSKTPSTRFQPKTISTSTQSGSVSTTSTVAPSVKVVPQETIAAPAAAPAAAAAATTAP</sequence>
<feature type="compositionally biased region" description="Polar residues" evidence="1">
    <location>
        <begin position="81"/>
        <end position="90"/>
    </location>
</feature>
<feature type="region of interest" description="Disordered" evidence="1">
    <location>
        <begin position="1"/>
        <end position="39"/>
    </location>
</feature>
<gene>
    <name evidence="2" type="ORF">BIW11_11085</name>
</gene>
<comment type="caution">
    <text evidence="2">The sequence shown here is derived from an EMBL/GenBank/DDBJ whole genome shotgun (WGS) entry which is preliminary data.</text>
</comment>
<feature type="compositionally biased region" description="Low complexity" evidence="1">
    <location>
        <begin position="24"/>
        <end position="34"/>
    </location>
</feature>
<feature type="region of interest" description="Disordered" evidence="1">
    <location>
        <begin position="58"/>
        <end position="108"/>
    </location>
</feature>
<evidence type="ECO:0000313" key="2">
    <source>
        <dbReference type="EMBL" id="OQR71297.1"/>
    </source>
</evidence>
<feature type="non-terminal residue" evidence="2">
    <location>
        <position position="136"/>
    </location>
</feature>
<dbReference type="AlphaFoldDB" id="A0A1V9XCP6"/>
<evidence type="ECO:0000256" key="1">
    <source>
        <dbReference type="SAM" id="MobiDB-lite"/>
    </source>
</evidence>
<organism evidence="2 3">
    <name type="scientific">Tropilaelaps mercedesae</name>
    <dbReference type="NCBI Taxonomy" id="418985"/>
    <lineage>
        <taxon>Eukaryota</taxon>
        <taxon>Metazoa</taxon>
        <taxon>Ecdysozoa</taxon>
        <taxon>Arthropoda</taxon>
        <taxon>Chelicerata</taxon>
        <taxon>Arachnida</taxon>
        <taxon>Acari</taxon>
        <taxon>Parasitiformes</taxon>
        <taxon>Mesostigmata</taxon>
        <taxon>Gamasina</taxon>
        <taxon>Dermanyssoidea</taxon>
        <taxon>Laelapidae</taxon>
        <taxon>Tropilaelaps</taxon>
    </lineage>
</organism>
<keyword evidence="3" id="KW-1185">Reference proteome</keyword>
<dbReference type="InParanoid" id="A0A1V9XCP6"/>
<evidence type="ECO:0000313" key="3">
    <source>
        <dbReference type="Proteomes" id="UP000192247"/>
    </source>
</evidence>
<feature type="compositionally biased region" description="Low complexity" evidence="1">
    <location>
        <begin position="91"/>
        <end position="108"/>
    </location>
</feature>
<dbReference type="EMBL" id="MNPL01014971">
    <property type="protein sequence ID" value="OQR71297.1"/>
    <property type="molecule type" value="Genomic_DNA"/>
</dbReference>
<feature type="compositionally biased region" description="Basic and acidic residues" evidence="1">
    <location>
        <begin position="58"/>
        <end position="67"/>
    </location>
</feature>
<dbReference type="Proteomes" id="UP000192247">
    <property type="component" value="Unassembled WGS sequence"/>
</dbReference>
<protein>
    <submittedName>
        <fullName evidence="2">Uncharacterized protein</fullName>
    </submittedName>
</protein>
<reference evidence="2 3" key="1">
    <citation type="journal article" date="2017" name="Gigascience">
        <title>Draft genome of the honey bee ectoparasitic mite, Tropilaelaps mercedesae, is shaped by the parasitic life history.</title>
        <authorList>
            <person name="Dong X."/>
            <person name="Armstrong S.D."/>
            <person name="Xia D."/>
            <person name="Makepeace B.L."/>
            <person name="Darby A.C."/>
            <person name="Kadowaki T."/>
        </authorList>
    </citation>
    <scope>NUCLEOTIDE SEQUENCE [LARGE SCALE GENOMIC DNA]</scope>
    <source>
        <strain evidence="2">Wuxi-XJTLU</strain>
    </source>
</reference>
<proteinExistence type="predicted"/>